<evidence type="ECO:0000313" key="2">
    <source>
        <dbReference type="EMBL" id="CAK0838706.1"/>
    </source>
</evidence>
<comment type="caution">
    <text evidence="2">The sequence shown here is derived from an EMBL/GenBank/DDBJ whole genome shotgun (WGS) entry which is preliminary data.</text>
</comment>
<reference evidence="2" key="1">
    <citation type="submission" date="2023-10" db="EMBL/GenBank/DDBJ databases">
        <authorList>
            <person name="Chen Y."/>
            <person name="Shah S."/>
            <person name="Dougan E. K."/>
            <person name="Thang M."/>
            <person name="Chan C."/>
        </authorList>
    </citation>
    <scope>NUCLEOTIDE SEQUENCE [LARGE SCALE GENOMIC DNA]</scope>
</reference>
<name>A0ABN9T1C5_9DINO</name>
<proteinExistence type="predicted"/>
<dbReference type="Proteomes" id="UP001189429">
    <property type="component" value="Unassembled WGS sequence"/>
</dbReference>
<evidence type="ECO:0000313" key="3">
    <source>
        <dbReference type="Proteomes" id="UP001189429"/>
    </source>
</evidence>
<evidence type="ECO:0000256" key="1">
    <source>
        <dbReference type="SAM" id="MobiDB-lite"/>
    </source>
</evidence>
<keyword evidence="3" id="KW-1185">Reference proteome</keyword>
<gene>
    <name evidence="2" type="ORF">PCOR1329_LOCUS34599</name>
</gene>
<organism evidence="2 3">
    <name type="scientific">Prorocentrum cordatum</name>
    <dbReference type="NCBI Taxonomy" id="2364126"/>
    <lineage>
        <taxon>Eukaryota</taxon>
        <taxon>Sar</taxon>
        <taxon>Alveolata</taxon>
        <taxon>Dinophyceae</taxon>
        <taxon>Prorocentrales</taxon>
        <taxon>Prorocentraceae</taxon>
        <taxon>Prorocentrum</taxon>
    </lineage>
</organism>
<protein>
    <submittedName>
        <fullName evidence="2">Uncharacterized protein</fullName>
    </submittedName>
</protein>
<dbReference type="InterPro" id="IPR036770">
    <property type="entry name" value="Ankyrin_rpt-contain_sf"/>
</dbReference>
<sequence>MALMARWQQAGQAQGWTQRFFEVVERCLRGMEFKERVAELMGMQESTRRMSSLEDVAQQREQEGSQSTMVKQYEEAFQQAGGQEKAEPHFERVNRLCWQLREARPSERGRQDCGFEILGMGELYNSTAMSQPKLLREVRRIAARSGGTALCPDLKGRDRARAKALTKYGNDTACLTDLMRASIVYPDIDSLYDAFITILEDDLQSYRHDWHLVEVTDRFQKVRDGYRDISMLFRADGIVGEVQLHVDKIVNAKKGGGHAHYKKQRLVNELMFEACVLNEEVQVMKLASEFQSCASTVCDKNGRTADGWGLLPFELTIVGAHFETMELQAARRKAKNPVLALLTDAGKEHNLESSDASWRKVGKLLMRVIREHHAQEQLDTWFMSNVAAGNIPKVLATLEADFDMKVKPGQPSAMDRAIEAGHVELARLLGRRNPLMAFAAAGDLSMCKRLIECKAQLGGYDGHKCSVLDYARALGHTHVEEYFGELGSFPDLPFRKEGSEQPDLGMYVYGAVQDGCCGAISRVSRALARAEEGFFKQGTIGEVLDCCYGPFQFPLLQLAVQAVGSLRGASREDGPDPAAQVCGALLLARADPTRQNGRGESSLYAAAALGDERLHNVLLRALPEGIAEILADDSTETLKRAMLRQDLAEHMRNKPPTNLLLVKATFESFRIAGRLARMETWFQEAHQTWAELVTEAQKSASWRGWLKDRKKLDDEDAIVIPRGGRRRGSKRPNGGAARATRSNGFDVAKPTCPRLQAPSGPRLQTPSGPRLQAPTPSGPTLQPPMQRRTVLA</sequence>
<accession>A0ABN9T1C5</accession>
<dbReference type="SUPFAM" id="SSF48403">
    <property type="entry name" value="Ankyrin repeat"/>
    <property type="match status" value="1"/>
</dbReference>
<dbReference type="EMBL" id="CAUYUJ010014244">
    <property type="protein sequence ID" value="CAK0838706.1"/>
    <property type="molecule type" value="Genomic_DNA"/>
</dbReference>
<feature type="region of interest" description="Disordered" evidence="1">
    <location>
        <begin position="722"/>
        <end position="792"/>
    </location>
</feature>
<dbReference type="Gene3D" id="1.25.40.20">
    <property type="entry name" value="Ankyrin repeat-containing domain"/>
    <property type="match status" value="1"/>
</dbReference>